<feature type="transmembrane region" description="Helical" evidence="1">
    <location>
        <begin position="484"/>
        <end position="504"/>
    </location>
</feature>
<dbReference type="Proteomes" id="UP000023152">
    <property type="component" value="Unassembled WGS sequence"/>
</dbReference>
<gene>
    <name evidence="2" type="ORF">RFI_10317</name>
</gene>
<keyword evidence="1" id="KW-1133">Transmembrane helix</keyword>
<dbReference type="AlphaFoldDB" id="X6NLF3"/>
<evidence type="ECO:0000256" key="1">
    <source>
        <dbReference type="SAM" id="Phobius"/>
    </source>
</evidence>
<comment type="caution">
    <text evidence="2">The sequence shown here is derived from an EMBL/GenBank/DDBJ whole genome shotgun (WGS) entry which is preliminary data.</text>
</comment>
<keyword evidence="3" id="KW-1185">Reference proteome</keyword>
<organism evidence="2 3">
    <name type="scientific">Reticulomyxa filosa</name>
    <dbReference type="NCBI Taxonomy" id="46433"/>
    <lineage>
        <taxon>Eukaryota</taxon>
        <taxon>Sar</taxon>
        <taxon>Rhizaria</taxon>
        <taxon>Retaria</taxon>
        <taxon>Foraminifera</taxon>
        <taxon>Monothalamids</taxon>
        <taxon>Reticulomyxidae</taxon>
        <taxon>Reticulomyxa</taxon>
    </lineage>
</organism>
<protein>
    <recommendedName>
        <fullName evidence="4">Methyltransferase domain-containing protein</fullName>
    </recommendedName>
</protein>
<keyword evidence="1" id="KW-0812">Transmembrane</keyword>
<accession>X6NLF3</accession>
<feature type="transmembrane region" description="Helical" evidence="1">
    <location>
        <begin position="338"/>
        <end position="358"/>
    </location>
</feature>
<evidence type="ECO:0000313" key="2">
    <source>
        <dbReference type="EMBL" id="ETO26816.1"/>
    </source>
</evidence>
<proteinExistence type="predicted"/>
<reference evidence="2 3" key="1">
    <citation type="journal article" date="2013" name="Curr. Biol.">
        <title>The Genome of the Foraminiferan Reticulomyxa filosa.</title>
        <authorList>
            <person name="Glockner G."/>
            <person name="Hulsmann N."/>
            <person name="Schleicher M."/>
            <person name="Noegel A.A."/>
            <person name="Eichinger L."/>
            <person name="Gallinger C."/>
            <person name="Pawlowski J."/>
            <person name="Sierra R."/>
            <person name="Euteneuer U."/>
            <person name="Pillet L."/>
            <person name="Moustafa A."/>
            <person name="Platzer M."/>
            <person name="Groth M."/>
            <person name="Szafranski K."/>
            <person name="Schliwa M."/>
        </authorList>
    </citation>
    <scope>NUCLEOTIDE SEQUENCE [LARGE SCALE GENOMIC DNA]</scope>
</reference>
<evidence type="ECO:0000313" key="3">
    <source>
        <dbReference type="Proteomes" id="UP000023152"/>
    </source>
</evidence>
<dbReference type="OrthoDB" id="2101715at2759"/>
<evidence type="ECO:0008006" key="4">
    <source>
        <dbReference type="Google" id="ProtNLM"/>
    </source>
</evidence>
<keyword evidence="1" id="KW-0472">Membrane</keyword>
<dbReference type="EMBL" id="ASPP01007616">
    <property type="protein sequence ID" value="ETO26816.1"/>
    <property type="molecule type" value="Genomic_DNA"/>
</dbReference>
<feature type="transmembrane region" description="Helical" evidence="1">
    <location>
        <begin position="100"/>
        <end position="120"/>
    </location>
</feature>
<sequence length="665" mass="78081">MFIFHGKVNSLHRGATYVCQFFLQYTVQTEMNLKTGGTKHHYCLVKLPFINFVRQTFFLIFSFFARENCSNENNPLNSGFSSGKYLIQTCLRFIMNIWQVLFYAYFVGPITFGVIVWWSLRLKGSRLHFFEIHDQPWCSYWIREWVQSQLAAGWSMLNLPLPKPSMADICANEILSIVRTYQVSEIVDMCSGGGGPCAVIQRSLNQYSKNPVSITMTDLYPNVARWQQICKQAPNLKYIEKSVDAMAMSNSNSAKSPRSPKSERRLRTLFASMHHFDEKEVSNILKDVIQNEDVFIAVEPLGFKVLPQLFQWCLGPVLFNWALLYQSLFALKPFRWQWIVFHPLLIYVAIFDGTISWARLHQPNTFIKTCKTLAAQYKKDYEYKVQEINPYAFLLKTCVVYIAAPKLRSQNFLSQIENFSQQKEQKLVLLAEKKFFLRLKTQGKRQVTILTTSTRSIKKVVCTLTEQKRQCIVFNKYDNTTLPFRLLFVFIFFFFTFASPLSPLKKLADGQLAKELGEIMNRTIDIQKPFLYNPCVDANEFIKELFANTTNVRCKKNKYYCTKYFTPFLRHLFEVSLSRQTHIRIAYTISHMRNFAKNNNNKKNNNNPHPFFFFFFNYIFANQISKRHEFYGVENGFFGKFCTFIQFVITEKKRQNSVERKRLVM</sequence>
<name>X6NLF3_RETFI</name>